<dbReference type="AlphaFoldDB" id="X1I2L9"/>
<dbReference type="SUPFAM" id="SSF51419">
    <property type="entry name" value="PLP-binding barrel"/>
    <property type="match status" value="1"/>
</dbReference>
<name>X1I2L9_9ZZZZ</name>
<dbReference type="CDD" id="cd00430">
    <property type="entry name" value="PLPDE_III_AR"/>
    <property type="match status" value="1"/>
</dbReference>
<evidence type="ECO:0000256" key="2">
    <source>
        <dbReference type="ARBA" id="ARBA00022898"/>
    </source>
</evidence>
<dbReference type="PANTHER" id="PTHR30511:SF0">
    <property type="entry name" value="ALANINE RACEMASE, CATABOLIC-RELATED"/>
    <property type="match status" value="1"/>
</dbReference>
<dbReference type="InterPro" id="IPR009006">
    <property type="entry name" value="Ala_racemase/Decarboxylase_C"/>
</dbReference>
<evidence type="ECO:0000256" key="3">
    <source>
        <dbReference type="ARBA" id="ARBA00023235"/>
    </source>
</evidence>
<dbReference type="SMART" id="SM01005">
    <property type="entry name" value="Ala_racemase_C"/>
    <property type="match status" value="1"/>
</dbReference>
<sequence length="192" mass="21002">MGQIQLFNQVISSLQLAGIEVPKKHMANSGAVLDLPQSYYDMVRPGLMIYGLYSSEEVSHSIKLRPAMTFKTKVSQVKVVPPETPISYGRTFTTRKKTTVATLPVGYGDGYNRLLSNRGEVLIKGRRAPIIGNVCMDMCMVDVSSVEGVQPGDEVILFGEGLPVEEIATKIGTIVNEVVAAVSKRVPRLYIQ</sequence>
<dbReference type="GO" id="GO:0030632">
    <property type="term" value="P:D-alanine biosynthetic process"/>
    <property type="evidence" value="ECO:0007669"/>
    <property type="project" value="TreeGrafter"/>
</dbReference>
<dbReference type="PANTHER" id="PTHR30511">
    <property type="entry name" value="ALANINE RACEMASE"/>
    <property type="match status" value="1"/>
</dbReference>
<comment type="caution">
    <text evidence="5">The sequence shown here is derived from an EMBL/GenBank/DDBJ whole genome shotgun (WGS) entry which is preliminary data.</text>
</comment>
<dbReference type="Pfam" id="PF01168">
    <property type="entry name" value="Ala_racemase_N"/>
    <property type="match status" value="1"/>
</dbReference>
<feature type="domain" description="Alanine racemase C-terminal" evidence="4">
    <location>
        <begin position="67"/>
        <end position="191"/>
    </location>
</feature>
<protein>
    <recommendedName>
        <fullName evidence="4">Alanine racemase C-terminal domain-containing protein</fullName>
    </recommendedName>
</protein>
<dbReference type="Gene3D" id="3.20.20.10">
    <property type="entry name" value="Alanine racemase"/>
    <property type="match status" value="1"/>
</dbReference>
<reference evidence="5" key="1">
    <citation type="journal article" date="2014" name="Front. Microbiol.">
        <title>High frequency of phylogenetically diverse reductive dehalogenase-homologous genes in deep subseafloor sedimentary metagenomes.</title>
        <authorList>
            <person name="Kawai M."/>
            <person name="Futagami T."/>
            <person name="Toyoda A."/>
            <person name="Takaki Y."/>
            <person name="Nishi S."/>
            <person name="Hori S."/>
            <person name="Arai W."/>
            <person name="Tsubouchi T."/>
            <person name="Morono Y."/>
            <person name="Uchiyama I."/>
            <person name="Ito T."/>
            <person name="Fujiyama A."/>
            <person name="Inagaki F."/>
            <person name="Takami H."/>
        </authorList>
    </citation>
    <scope>NUCLEOTIDE SEQUENCE</scope>
    <source>
        <strain evidence="5">Expedition CK06-06</strain>
    </source>
</reference>
<keyword evidence="2" id="KW-0663">Pyridoxal phosphate</keyword>
<evidence type="ECO:0000313" key="5">
    <source>
        <dbReference type="EMBL" id="GAH63540.1"/>
    </source>
</evidence>
<dbReference type="GO" id="GO:0009252">
    <property type="term" value="P:peptidoglycan biosynthetic process"/>
    <property type="evidence" value="ECO:0007669"/>
    <property type="project" value="TreeGrafter"/>
</dbReference>
<dbReference type="Gene3D" id="2.40.37.10">
    <property type="entry name" value="Lyase, Ornithine Decarboxylase, Chain A, domain 1"/>
    <property type="match status" value="1"/>
</dbReference>
<proteinExistence type="predicted"/>
<dbReference type="Pfam" id="PF00842">
    <property type="entry name" value="Ala_racemase_C"/>
    <property type="match status" value="1"/>
</dbReference>
<comment type="cofactor">
    <cofactor evidence="1">
        <name>pyridoxal 5'-phosphate</name>
        <dbReference type="ChEBI" id="CHEBI:597326"/>
    </cofactor>
</comment>
<dbReference type="EMBL" id="BARU01033084">
    <property type="protein sequence ID" value="GAH63540.1"/>
    <property type="molecule type" value="Genomic_DNA"/>
</dbReference>
<dbReference type="InterPro" id="IPR000821">
    <property type="entry name" value="Ala_racemase"/>
</dbReference>
<accession>X1I2L9</accession>
<dbReference type="SUPFAM" id="SSF50621">
    <property type="entry name" value="Alanine racemase C-terminal domain-like"/>
    <property type="match status" value="1"/>
</dbReference>
<dbReference type="InterPro" id="IPR029066">
    <property type="entry name" value="PLP-binding_barrel"/>
</dbReference>
<dbReference type="GO" id="GO:0008784">
    <property type="term" value="F:alanine racemase activity"/>
    <property type="evidence" value="ECO:0007669"/>
    <property type="project" value="InterPro"/>
</dbReference>
<evidence type="ECO:0000256" key="1">
    <source>
        <dbReference type="ARBA" id="ARBA00001933"/>
    </source>
</evidence>
<dbReference type="GO" id="GO:0030170">
    <property type="term" value="F:pyridoxal phosphate binding"/>
    <property type="evidence" value="ECO:0007669"/>
    <property type="project" value="TreeGrafter"/>
</dbReference>
<dbReference type="NCBIfam" id="TIGR00492">
    <property type="entry name" value="alr"/>
    <property type="match status" value="1"/>
</dbReference>
<gene>
    <name evidence="5" type="ORF">S03H2_52095</name>
</gene>
<evidence type="ECO:0000259" key="4">
    <source>
        <dbReference type="SMART" id="SM01005"/>
    </source>
</evidence>
<dbReference type="PRINTS" id="PR00992">
    <property type="entry name" value="ALARACEMASE"/>
</dbReference>
<dbReference type="InterPro" id="IPR001608">
    <property type="entry name" value="Ala_racemase_N"/>
</dbReference>
<keyword evidence="3" id="KW-0413">Isomerase</keyword>
<dbReference type="GO" id="GO:0005829">
    <property type="term" value="C:cytosol"/>
    <property type="evidence" value="ECO:0007669"/>
    <property type="project" value="TreeGrafter"/>
</dbReference>
<dbReference type="InterPro" id="IPR011079">
    <property type="entry name" value="Ala_racemase_C"/>
</dbReference>
<organism evidence="5">
    <name type="scientific">marine sediment metagenome</name>
    <dbReference type="NCBI Taxonomy" id="412755"/>
    <lineage>
        <taxon>unclassified sequences</taxon>
        <taxon>metagenomes</taxon>
        <taxon>ecological metagenomes</taxon>
    </lineage>
</organism>